<reference evidence="1" key="1">
    <citation type="journal article" date="2017" name="Nature">
        <title>The genome of Chenopodium quinoa.</title>
        <authorList>
            <person name="Jarvis D.E."/>
            <person name="Ho Y.S."/>
            <person name="Lightfoot D.J."/>
            <person name="Schmoeckel S.M."/>
            <person name="Li B."/>
            <person name="Borm T.J.A."/>
            <person name="Ohyanagi H."/>
            <person name="Mineta K."/>
            <person name="Michell C.T."/>
            <person name="Saber N."/>
            <person name="Kharbatia N.M."/>
            <person name="Rupper R.R."/>
            <person name="Sharp A.R."/>
            <person name="Dally N."/>
            <person name="Boughton B.A."/>
            <person name="Woo Y.H."/>
            <person name="Gao G."/>
            <person name="Schijlen E.G.W.M."/>
            <person name="Guo X."/>
            <person name="Momin A.A."/>
            <person name="Negrao S."/>
            <person name="Al-Babili S."/>
            <person name="Gehring C."/>
            <person name="Roessner U."/>
            <person name="Jung C."/>
            <person name="Murphy K."/>
            <person name="Arold S.T."/>
            <person name="Gojobori T."/>
            <person name="van der Linden C.G."/>
            <person name="van Loo E.N."/>
            <person name="Jellen E.N."/>
            <person name="Maughan P.J."/>
            <person name="Tester M."/>
        </authorList>
    </citation>
    <scope>NUCLEOTIDE SEQUENCE [LARGE SCALE GENOMIC DNA]</scope>
    <source>
        <strain evidence="1">cv. PI 614886</strain>
    </source>
</reference>
<dbReference type="EnsemblPlants" id="AUR62007434-RA">
    <property type="protein sequence ID" value="AUR62007434-RA:cds"/>
    <property type="gene ID" value="AUR62007434"/>
</dbReference>
<dbReference type="PANTHER" id="PTHR47590:SF1">
    <property type="entry name" value="F-BOX_KELCH-REPEAT PROTEIN SKIP25"/>
    <property type="match status" value="1"/>
</dbReference>
<organism evidence="1 2">
    <name type="scientific">Chenopodium quinoa</name>
    <name type="common">Quinoa</name>
    <dbReference type="NCBI Taxonomy" id="63459"/>
    <lineage>
        <taxon>Eukaryota</taxon>
        <taxon>Viridiplantae</taxon>
        <taxon>Streptophyta</taxon>
        <taxon>Embryophyta</taxon>
        <taxon>Tracheophyta</taxon>
        <taxon>Spermatophyta</taxon>
        <taxon>Magnoliopsida</taxon>
        <taxon>eudicotyledons</taxon>
        <taxon>Gunneridae</taxon>
        <taxon>Pentapetalae</taxon>
        <taxon>Caryophyllales</taxon>
        <taxon>Chenopodiaceae</taxon>
        <taxon>Chenopodioideae</taxon>
        <taxon>Atripliceae</taxon>
        <taxon>Chenopodium</taxon>
    </lineage>
</organism>
<proteinExistence type="predicted"/>
<sequence>MLYTISHSWRSFIYSPLYPPFYSLYTLLIPNITIKSSPSNPQQFLTPISFFAFDPICSKWEPLPVPPPLSLLLRHPPFISRDLPVQSVAVGNRLAVVAGTTEHLAPALSRPLVFDPISRDWRYGPSVPVPRRWCAAGALDTSLYMASGVGPHFSTDTARSVERWDLSRGCDKWEKVSSLRDGRFSREATDAIGWHGRLCMVNVKGDTAKQGAVYSAEQDLWGDMKEGMLSGWRGPAAAMDEEMIYVVDESKGVVRKYNEETDGWVDVVESDRLRGAQQMAARGGRLCVVCKGGSEIVVVDVVASPPQMWVVEPPQGFNVAAVHVLPRMSRT</sequence>
<dbReference type="Gramene" id="AUR62007434-RA">
    <property type="protein sequence ID" value="AUR62007434-RA:cds"/>
    <property type="gene ID" value="AUR62007434"/>
</dbReference>
<evidence type="ECO:0000313" key="1">
    <source>
        <dbReference type="EnsemblPlants" id="AUR62007434-RA:cds"/>
    </source>
</evidence>
<dbReference type="OMA" id="PWRRLMY"/>
<dbReference type="AlphaFoldDB" id="A0A803L6E5"/>
<reference evidence="1" key="2">
    <citation type="submission" date="2021-03" db="UniProtKB">
        <authorList>
            <consortium name="EnsemblPlants"/>
        </authorList>
    </citation>
    <scope>IDENTIFICATION</scope>
</reference>
<dbReference type="Gene3D" id="2.120.10.80">
    <property type="entry name" value="Kelch-type beta propeller"/>
    <property type="match status" value="1"/>
</dbReference>
<accession>A0A803L6E5</accession>
<protein>
    <submittedName>
        <fullName evidence="1">Uncharacterized protein</fullName>
    </submittedName>
</protein>
<dbReference type="SUPFAM" id="SSF117281">
    <property type="entry name" value="Kelch motif"/>
    <property type="match status" value="1"/>
</dbReference>
<dbReference type="PANTHER" id="PTHR47590">
    <property type="entry name" value="F-BOX/KELCH-REPEAT PROTEIN SKIP25"/>
    <property type="match status" value="1"/>
</dbReference>
<dbReference type="Proteomes" id="UP000596660">
    <property type="component" value="Unplaced"/>
</dbReference>
<keyword evidence="2" id="KW-1185">Reference proteome</keyword>
<name>A0A803L6E5_CHEQI</name>
<evidence type="ECO:0000313" key="2">
    <source>
        <dbReference type="Proteomes" id="UP000596660"/>
    </source>
</evidence>
<dbReference type="InterPro" id="IPR015915">
    <property type="entry name" value="Kelch-typ_b-propeller"/>
</dbReference>